<comment type="caution">
    <text evidence="3">The sequence shown here is derived from an EMBL/GenBank/DDBJ whole genome shotgun (WGS) entry which is preliminary data.</text>
</comment>
<evidence type="ECO:0000313" key="3">
    <source>
        <dbReference type="EMBL" id="KAB3537699.1"/>
    </source>
</evidence>
<sequence>MEKVISMERVYEQLKDGMTLMIGGFLTNGTPEGLIDCLIKRNVKDLTIICNDTGFPDRGIGKLIVNKQVKKVITSHIGTNPETGRQMNEGELEVLLVPQGTLVEQIRAAGAGLGGILTPTGIGTIVEEGKQKIEVKGKTYLLELPIKADIALIKGSIVDTKGNVWYNKSTRNFNPIMATAADIVIVEAEKIVEAGEIEGSNVVTPSVFVNYIVGGEVIGRF</sequence>
<dbReference type="OrthoDB" id="9777193at2"/>
<dbReference type="InterPro" id="IPR004163">
    <property type="entry name" value="CoA_transf_BS"/>
</dbReference>
<dbReference type="AlphaFoldDB" id="A0A6I0FFI3"/>
<protein>
    <submittedName>
        <fullName evidence="3">CoA transferase subunit A</fullName>
    </submittedName>
</protein>
<keyword evidence="2 3" id="KW-0808">Transferase</keyword>
<organism evidence="3 4">
    <name type="scientific">Alkaliphilus pronyensis</name>
    <dbReference type="NCBI Taxonomy" id="1482732"/>
    <lineage>
        <taxon>Bacteria</taxon>
        <taxon>Bacillati</taxon>
        <taxon>Bacillota</taxon>
        <taxon>Clostridia</taxon>
        <taxon>Peptostreptococcales</taxon>
        <taxon>Natronincolaceae</taxon>
        <taxon>Alkaliphilus</taxon>
    </lineage>
</organism>
<evidence type="ECO:0000256" key="1">
    <source>
        <dbReference type="ARBA" id="ARBA00005612"/>
    </source>
</evidence>
<dbReference type="Proteomes" id="UP000432715">
    <property type="component" value="Unassembled WGS sequence"/>
</dbReference>
<reference evidence="3 4" key="1">
    <citation type="submission" date="2019-10" db="EMBL/GenBank/DDBJ databases">
        <title>Alkaliphilus serpentinus sp. nov. and Alkaliphilus pronyensis sp. nov., two novel anaerobic alkaliphilic species isolated from the serpentinized-hosted hydrothermal field of the Prony Bay (New Caledonia).</title>
        <authorList>
            <person name="Postec A."/>
        </authorList>
    </citation>
    <scope>NUCLEOTIDE SEQUENCE [LARGE SCALE GENOMIC DNA]</scope>
    <source>
        <strain evidence="3 4">LacV</strain>
    </source>
</reference>
<dbReference type="PANTHER" id="PTHR13707">
    <property type="entry name" value="KETOACID-COENZYME A TRANSFERASE"/>
    <property type="match status" value="1"/>
</dbReference>
<evidence type="ECO:0000313" key="4">
    <source>
        <dbReference type="Proteomes" id="UP000432715"/>
    </source>
</evidence>
<dbReference type="InterPro" id="IPR004165">
    <property type="entry name" value="CoA_trans_fam_I"/>
</dbReference>
<dbReference type="PROSITE" id="PS01273">
    <property type="entry name" value="COA_TRANSF_1"/>
    <property type="match status" value="1"/>
</dbReference>
<dbReference type="PANTHER" id="PTHR13707:SF60">
    <property type="entry name" value="ACETATE COA-TRANSFERASE SUBUNIT ALPHA"/>
    <property type="match status" value="1"/>
</dbReference>
<accession>A0A6I0FFI3</accession>
<dbReference type="NCBIfam" id="TIGR02429">
    <property type="entry name" value="pcaI_scoA_fam"/>
    <property type="match status" value="1"/>
</dbReference>
<dbReference type="GO" id="GO:0008410">
    <property type="term" value="F:CoA-transferase activity"/>
    <property type="evidence" value="ECO:0007669"/>
    <property type="project" value="InterPro"/>
</dbReference>
<keyword evidence="4" id="KW-1185">Reference proteome</keyword>
<gene>
    <name evidence="3" type="ORF">F8154_02500</name>
</gene>
<dbReference type="SMART" id="SM00882">
    <property type="entry name" value="CoA_trans"/>
    <property type="match status" value="1"/>
</dbReference>
<dbReference type="InterPro" id="IPR012792">
    <property type="entry name" value="3-oxoacid_CoA-transf_A"/>
</dbReference>
<dbReference type="Gene3D" id="3.40.1080.10">
    <property type="entry name" value="Glutaconate Coenzyme A-transferase"/>
    <property type="match status" value="1"/>
</dbReference>
<proteinExistence type="inferred from homology"/>
<dbReference type="InterPro" id="IPR037171">
    <property type="entry name" value="NagB/RpiA_transferase-like"/>
</dbReference>
<evidence type="ECO:0000256" key="2">
    <source>
        <dbReference type="ARBA" id="ARBA00022679"/>
    </source>
</evidence>
<dbReference type="EMBL" id="WBZC01000009">
    <property type="protein sequence ID" value="KAB3537699.1"/>
    <property type="molecule type" value="Genomic_DNA"/>
</dbReference>
<name>A0A6I0FFI3_9FIRM</name>
<dbReference type="SUPFAM" id="SSF100950">
    <property type="entry name" value="NagB/RpiA/CoA transferase-like"/>
    <property type="match status" value="1"/>
</dbReference>
<comment type="similarity">
    <text evidence="1">Belongs to the 3-oxoacid CoA-transferase subunit A family.</text>
</comment>
<dbReference type="RefSeq" id="WP_151860014.1">
    <property type="nucleotide sequence ID" value="NZ_WBZC01000009.1"/>
</dbReference>
<dbReference type="Pfam" id="PF01144">
    <property type="entry name" value="CoA_trans"/>
    <property type="match status" value="1"/>
</dbReference>